<keyword evidence="8" id="KW-1185">Reference proteome</keyword>
<proteinExistence type="inferred from homology"/>
<dbReference type="AlphaFoldDB" id="A3VG20"/>
<keyword evidence="3" id="KW-0285">Flavoprotein</keyword>
<evidence type="ECO:0000256" key="3">
    <source>
        <dbReference type="ARBA" id="ARBA00022630"/>
    </source>
</evidence>
<evidence type="ECO:0000313" key="7">
    <source>
        <dbReference type="EMBL" id="EAQ12796.1"/>
    </source>
</evidence>
<dbReference type="OrthoDB" id="9798604at2"/>
<dbReference type="SUPFAM" id="SSF51905">
    <property type="entry name" value="FAD/NAD(P)-binding domain"/>
    <property type="match status" value="1"/>
</dbReference>
<evidence type="ECO:0000313" key="8">
    <source>
        <dbReference type="Proteomes" id="UP000002931"/>
    </source>
</evidence>
<dbReference type="RefSeq" id="WP_008329979.1">
    <property type="nucleotide sequence ID" value="NZ_CH902578.1"/>
</dbReference>
<evidence type="ECO:0000256" key="4">
    <source>
        <dbReference type="ARBA" id="ARBA00022827"/>
    </source>
</evidence>
<evidence type="ECO:0000256" key="5">
    <source>
        <dbReference type="ARBA" id="ARBA00023002"/>
    </source>
</evidence>
<dbReference type="InterPro" id="IPR007867">
    <property type="entry name" value="GMC_OxRtase_C"/>
</dbReference>
<reference evidence="7 8" key="1">
    <citation type="journal article" date="2010" name="J. Bacteriol.">
        <title>Genome sequences of Pelagibaca bermudensis HTCC2601T and Maritimibacter alkaliphilus HTCC2654T, the type strains of two marine Roseobacter genera.</title>
        <authorList>
            <person name="Thrash J.C."/>
            <person name="Cho J.C."/>
            <person name="Ferriera S."/>
            <person name="Johnson J."/>
            <person name="Vergin K.L."/>
            <person name="Giovannoni S.J."/>
        </authorList>
    </citation>
    <scope>NUCLEOTIDE SEQUENCE [LARGE SCALE GENOMIC DNA]</scope>
    <source>
        <strain evidence="7 8">HTCC2654</strain>
    </source>
</reference>
<comment type="cofactor">
    <cofactor evidence="1">
        <name>FAD</name>
        <dbReference type="ChEBI" id="CHEBI:57692"/>
    </cofactor>
</comment>
<dbReference type="PANTHER" id="PTHR42784">
    <property type="entry name" value="PYRANOSE 2-OXIDASE"/>
    <property type="match status" value="1"/>
</dbReference>
<dbReference type="PANTHER" id="PTHR42784:SF1">
    <property type="entry name" value="PYRANOSE 2-OXIDASE"/>
    <property type="match status" value="1"/>
</dbReference>
<keyword evidence="4" id="KW-0274">FAD</keyword>
<protein>
    <submittedName>
        <fullName evidence="7">Possible oxidoreductase</fullName>
    </submittedName>
</protein>
<evidence type="ECO:0000259" key="6">
    <source>
        <dbReference type="Pfam" id="PF05199"/>
    </source>
</evidence>
<dbReference type="Proteomes" id="UP000002931">
    <property type="component" value="Unassembled WGS sequence"/>
</dbReference>
<sequence length="527" mass="57525">MIFQASTADVPASIEVDLCIVGAGAAGLTLADELAGTGLKIAILETGDIGRDKDAQVFSDTESVEKAVPRNARIRQFGGSTTAWSGKWLPLMPEDLKGAAWIERSGWPITPEELAPYYERASRRHKGPAPEDFAQWTAPTDGEADARRLKPASVYWLGKNQLDFGQTVGKVAANSETIAVYLNCTATEIVLTDDHSGVAALKAQTLHGKTAFQVIARDYVLASGGIENARLLLASKSQIEGGVGNAHDNVGRFYMDHPSGNVAKVVLAPGKTFPDDLGMAIPSNGRDRMDIGSYMARRIREKGRLVNAYFVWRPALDVVPTDDIRKLFSTLVLIRHRPTQMKLYRELLRDVFKVPKGLAVRYLWFLLTKKAGLRGPDRTFQINYHIEMAPDPENRVTLSDTPDPLGHPLAKVRWKASEVELHSVLELHDELQALLAETGAGTLIWTAGQRPEAADLPYSSASHHMGTTRMGARPETSVVDPDCRVHGISNLHIAGSSVFPTGGFGNPTFTIVALSIRLADRLKEKLL</sequence>
<dbReference type="EMBL" id="AAMT01000007">
    <property type="protein sequence ID" value="EAQ12796.1"/>
    <property type="molecule type" value="Genomic_DNA"/>
</dbReference>
<dbReference type="STRING" id="314271.RB2654_06789"/>
<accession>A3VG20</accession>
<evidence type="ECO:0000256" key="1">
    <source>
        <dbReference type="ARBA" id="ARBA00001974"/>
    </source>
</evidence>
<dbReference type="InterPro" id="IPR051473">
    <property type="entry name" value="P2Ox-like"/>
</dbReference>
<keyword evidence="5" id="KW-0560">Oxidoreductase</keyword>
<dbReference type="Gene3D" id="3.50.50.60">
    <property type="entry name" value="FAD/NAD(P)-binding domain"/>
    <property type="match status" value="2"/>
</dbReference>
<organism evidence="7 8">
    <name type="scientific">Maritimibacter alkaliphilus HTCC2654</name>
    <dbReference type="NCBI Taxonomy" id="314271"/>
    <lineage>
        <taxon>Bacteria</taxon>
        <taxon>Pseudomonadati</taxon>
        <taxon>Pseudomonadota</taxon>
        <taxon>Alphaproteobacteria</taxon>
        <taxon>Rhodobacterales</taxon>
        <taxon>Roseobacteraceae</taxon>
        <taxon>Maritimibacter</taxon>
    </lineage>
</organism>
<gene>
    <name evidence="7" type="ORF">RB2654_06789</name>
</gene>
<comment type="similarity">
    <text evidence="2">Belongs to the GMC oxidoreductase family.</text>
</comment>
<dbReference type="InterPro" id="IPR036188">
    <property type="entry name" value="FAD/NAD-bd_sf"/>
</dbReference>
<feature type="domain" description="Glucose-methanol-choline oxidoreductase C-terminal" evidence="6">
    <location>
        <begin position="390"/>
        <end position="514"/>
    </location>
</feature>
<dbReference type="eggNOG" id="COG2303">
    <property type="taxonomic scope" value="Bacteria"/>
</dbReference>
<evidence type="ECO:0000256" key="2">
    <source>
        <dbReference type="ARBA" id="ARBA00010790"/>
    </source>
</evidence>
<name>A3VG20_9RHOB</name>
<dbReference type="GO" id="GO:0016614">
    <property type="term" value="F:oxidoreductase activity, acting on CH-OH group of donors"/>
    <property type="evidence" value="ECO:0007669"/>
    <property type="project" value="InterPro"/>
</dbReference>
<dbReference type="Pfam" id="PF05199">
    <property type="entry name" value="GMC_oxred_C"/>
    <property type="match status" value="1"/>
</dbReference>
<dbReference type="HOGENOM" id="CLU_008878_4_1_5"/>
<comment type="caution">
    <text evidence="7">The sequence shown here is derived from an EMBL/GenBank/DDBJ whole genome shotgun (WGS) entry which is preliminary data.</text>
</comment>